<dbReference type="Proteomes" id="UP001620626">
    <property type="component" value="Unassembled WGS sequence"/>
</dbReference>
<feature type="domain" description="Ion transport" evidence="14">
    <location>
        <begin position="39"/>
        <end position="110"/>
    </location>
</feature>
<feature type="transmembrane region" description="Helical" evidence="13">
    <location>
        <begin position="87"/>
        <end position="111"/>
    </location>
</feature>
<keyword evidence="2" id="KW-0813">Transport</keyword>
<name>A0ABD2HSX1_9BILA</name>
<evidence type="ECO:0000256" key="7">
    <source>
        <dbReference type="ARBA" id="ARBA00022882"/>
    </source>
</evidence>
<evidence type="ECO:0000256" key="4">
    <source>
        <dbReference type="ARBA" id="ARBA00022673"/>
    </source>
</evidence>
<feature type="transmembrane region" description="Helical" evidence="13">
    <location>
        <begin position="20"/>
        <end position="41"/>
    </location>
</feature>
<dbReference type="Gene3D" id="1.10.287.70">
    <property type="match status" value="3"/>
</dbReference>
<dbReference type="InterPro" id="IPR050599">
    <property type="entry name" value="VDCC_alpha-1_subunit"/>
</dbReference>
<dbReference type="GO" id="GO:0034702">
    <property type="term" value="C:monoatomic ion channel complex"/>
    <property type="evidence" value="ECO:0007669"/>
    <property type="project" value="UniProtKB-KW"/>
</dbReference>
<proteinExistence type="predicted"/>
<comment type="caution">
    <text evidence="15">The sequence shown here is derived from an EMBL/GenBank/DDBJ whole genome shotgun (WGS) entry which is preliminary data.</text>
</comment>
<dbReference type="AlphaFoldDB" id="A0ABD2HSX1"/>
<evidence type="ECO:0000256" key="11">
    <source>
        <dbReference type="ARBA" id="ARBA00023180"/>
    </source>
</evidence>
<accession>A0ABD2HSX1</accession>
<keyword evidence="6" id="KW-0106">Calcium</keyword>
<feature type="transmembrane region" description="Helical" evidence="13">
    <location>
        <begin position="161"/>
        <end position="187"/>
    </location>
</feature>
<evidence type="ECO:0000256" key="9">
    <source>
        <dbReference type="ARBA" id="ARBA00023065"/>
    </source>
</evidence>
<keyword evidence="12" id="KW-0407">Ion channel</keyword>
<evidence type="ECO:0000256" key="1">
    <source>
        <dbReference type="ARBA" id="ARBA00004141"/>
    </source>
</evidence>
<evidence type="ECO:0000256" key="13">
    <source>
        <dbReference type="SAM" id="Phobius"/>
    </source>
</evidence>
<feature type="transmembrane region" description="Helical" evidence="13">
    <location>
        <begin position="269"/>
        <end position="296"/>
    </location>
</feature>
<evidence type="ECO:0000313" key="16">
    <source>
        <dbReference type="Proteomes" id="UP001620626"/>
    </source>
</evidence>
<feature type="transmembrane region" description="Helical" evidence="13">
    <location>
        <begin position="53"/>
        <end position="75"/>
    </location>
</feature>
<feature type="domain" description="Ion transport" evidence="14">
    <location>
        <begin position="215"/>
        <end position="299"/>
    </location>
</feature>
<dbReference type="PANTHER" id="PTHR45628:SF7">
    <property type="entry name" value="VOLTAGE-DEPENDENT CALCIUM CHANNEL TYPE A SUBUNIT ALPHA-1"/>
    <property type="match status" value="1"/>
</dbReference>
<keyword evidence="4" id="KW-0107">Calcium channel</keyword>
<gene>
    <name evidence="15" type="ORF">niasHT_031519</name>
</gene>
<evidence type="ECO:0000256" key="12">
    <source>
        <dbReference type="ARBA" id="ARBA00023303"/>
    </source>
</evidence>
<sequence length="317" mass="36090">MLPFSPSGQEGRGRVDLRTLRAVRVLRALQLPGAICLAQWIGPNYGIISFDNIAFAMITVFQCITMEGWTTIMYYTNDSLGSTYNCWAYFIPFIVLGSFFMLNLVLGVLSARRRANKMIQKDGVKQHSIETEEEEEDEGIDEDDDEAVENMAVGVYGGGMVYCVYFIVLVVFGNYTLLNVLFLAIAVGNLANAQELTAADEVEYFELFFPRVEQREWRLRPFNYDNTINAMLTLFVVTTSEGWPGIRQNSMDTTYEDQGPSPYYRVEVALFYVLFFIVFPFFFVNIFVALIIIITFQEQGEAELSEGDLDKNQAKQI</sequence>
<keyword evidence="11" id="KW-0325">Glycoprotein</keyword>
<evidence type="ECO:0000256" key="5">
    <source>
        <dbReference type="ARBA" id="ARBA00022692"/>
    </source>
</evidence>
<keyword evidence="16" id="KW-1185">Reference proteome</keyword>
<evidence type="ECO:0000256" key="2">
    <source>
        <dbReference type="ARBA" id="ARBA00022448"/>
    </source>
</evidence>
<protein>
    <recommendedName>
        <fullName evidence="14">Ion transport domain-containing protein</fullName>
    </recommendedName>
</protein>
<reference evidence="15 16" key="1">
    <citation type="submission" date="2024-10" db="EMBL/GenBank/DDBJ databases">
        <authorList>
            <person name="Kim D."/>
        </authorList>
    </citation>
    <scope>NUCLEOTIDE SEQUENCE [LARGE SCALE GENOMIC DNA]</scope>
    <source>
        <strain evidence="15">BH-2024</strain>
    </source>
</reference>
<dbReference type="InterPro" id="IPR005821">
    <property type="entry name" value="Ion_trans_dom"/>
</dbReference>
<evidence type="ECO:0000256" key="3">
    <source>
        <dbReference type="ARBA" id="ARBA00022568"/>
    </source>
</evidence>
<keyword evidence="10 13" id="KW-0472">Membrane</keyword>
<dbReference type="FunFam" id="1.10.287.70:FF:000007">
    <property type="entry name" value="Voltage-dependent L-type calcium channel subunit alpha"/>
    <property type="match status" value="1"/>
</dbReference>
<keyword evidence="8 13" id="KW-1133">Transmembrane helix</keyword>
<evidence type="ECO:0000256" key="8">
    <source>
        <dbReference type="ARBA" id="ARBA00022989"/>
    </source>
</evidence>
<dbReference type="GO" id="GO:0005262">
    <property type="term" value="F:calcium channel activity"/>
    <property type="evidence" value="ECO:0007669"/>
    <property type="project" value="UniProtKB-KW"/>
</dbReference>
<dbReference type="SUPFAM" id="SSF81324">
    <property type="entry name" value="Voltage-gated potassium channels"/>
    <property type="match status" value="1"/>
</dbReference>
<evidence type="ECO:0000256" key="10">
    <source>
        <dbReference type="ARBA" id="ARBA00023136"/>
    </source>
</evidence>
<evidence type="ECO:0000256" key="6">
    <source>
        <dbReference type="ARBA" id="ARBA00022837"/>
    </source>
</evidence>
<comment type="subcellular location">
    <subcellularLocation>
        <location evidence="1">Membrane</location>
        <topology evidence="1">Multi-pass membrane protein</topology>
    </subcellularLocation>
</comment>
<evidence type="ECO:0000313" key="15">
    <source>
        <dbReference type="EMBL" id="KAL3069571.1"/>
    </source>
</evidence>
<dbReference type="PANTHER" id="PTHR45628">
    <property type="entry name" value="VOLTAGE-DEPENDENT CALCIUM CHANNEL TYPE A SUBUNIT ALPHA-1"/>
    <property type="match status" value="1"/>
</dbReference>
<dbReference type="EMBL" id="JBICBT010001393">
    <property type="protein sequence ID" value="KAL3069571.1"/>
    <property type="molecule type" value="Genomic_DNA"/>
</dbReference>
<keyword evidence="7" id="KW-0851">Voltage-gated channel</keyword>
<dbReference type="Pfam" id="PF00520">
    <property type="entry name" value="Ion_trans"/>
    <property type="match status" value="2"/>
</dbReference>
<organism evidence="15 16">
    <name type="scientific">Heterodera trifolii</name>
    <dbReference type="NCBI Taxonomy" id="157864"/>
    <lineage>
        <taxon>Eukaryota</taxon>
        <taxon>Metazoa</taxon>
        <taxon>Ecdysozoa</taxon>
        <taxon>Nematoda</taxon>
        <taxon>Chromadorea</taxon>
        <taxon>Rhabditida</taxon>
        <taxon>Tylenchina</taxon>
        <taxon>Tylenchomorpha</taxon>
        <taxon>Tylenchoidea</taxon>
        <taxon>Heteroderidae</taxon>
        <taxon>Heteroderinae</taxon>
        <taxon>Heterodera</taxon>
    </lineage>
</organism>
<keyword evidence="3" id="KW-0109">Calcium transport</keyword>
<keyword evidence="9" id="KW-0406">Ion transport</keyword>
<evidence type="ECO:0000259" key="14">
    <source>
        <dbReference type="Pfam" id="PF00520"/>
    </source>
</evidence>
<keyword evidence="5 13" id="KW-0812">Transmembrane</keyword>